<protein>
    <submittedName>
        <fullName evidence="2">Uncharacterized protein</fullName>
    </submittedName>
</protein>
<name>A0A2Q4TDK0_CAEJA</name>
<evidence type="ECO:0000313" key="2">
    <source>
        <dbReference type="EnsemblMetazoa" id="CJA40971.1"/>
    </source>
</evidence>
<dbReference type="Proteomes" id="UP000005237">
    <property type="component" value="Unassembled WGS sequence"/>
</dbReference>
<dbReference type="AlphaFoldDB" id="A0A2Q4TDK0"/>
<reference evidence="2" key="2">
    <citation type="submission" date="2022-06" db="UniProtKB">
        <authorList>
            <consortium name="EnsemblMetazoa"/>
        </authorList>
    </citation>
    <scope>IDENTIFICATION</scope>
    <source>
        <strain evidence="2">DF5081</strain>
    </source>
</reference>
<dbReference type="InParanoid" id="A0A2Q4TDK0"/>
<evidence type="ECO:0000313" key="3">
    <source>
        <dbReference type="Proteomes" id="UP000005237"/>
    </source>
</evidence>
<evidence type="ECO:0000256" key="1">
    <source>
        <dbReference type="SAM" id="MobiDB-lite"/>
    </source>
</evidence>
<feature type="compositionally biased region" description="Gly residues" evidence="1">
    <location>
        <begin position="33"/>
        <end position="45"/>
    </location>
</feature>
<accession>A0A2Q4TDK0</accession>
<dbReference type="EnsemblMetazoa" id="CJA37386.1">
    <property type="protein sequence ID" value="CJA37386.1"/>
    <property type="gene ID" value="WBGene00213233"/>
</dbReference>
<sequence>MPSAFAARYASSIVFSSVTLQHRNPDGFVKHFGPGGGGGGGGITTGTGTKNPLLAARPFAIPPFRK</sequence>
<reference evidence="3" key="1">
    <citation type="submission" date="2010-08" db="EMBL/GenBank/DDBJ databases">
        <authorList>
            <consortium name="Caenorhabditis japonica Sequencing Consortium"/>
            <person name="Wilson R.K."/>
        </authorList>
    </citation>
    <scope>NUCLEOTIDE SEQUENCE [LARGE SCALE GENOMIC DNA]</scope>
    <source>
        <strain evidence="3">DF5081</strain>
    </source>
</reference>
<proteinExistence type="predicted"/>
<organism evidence="2 3">
    <name type="scientific">Caenorhabditis japonica</name>
    <dbReference type="NCBI Taxonomy" id="281687"/>
    <lineage>
        <taxon>Eukaryota</taxon>
        <taxon>Metazoa</taxon>
        <taxon>Ecdysozoa</taxon>
        <taxon>Nematoda</taxon>
        <taxon>Chromadorea</taxon>
        <taxon>Rhabditida</taxon>
        <taxon>Rhabditina</taxon>
        <taxon>Rhabditomorpha</taxon>
        <taxon>Rhabditoidea</taxon>
        <taxon>Rhabditidae</taxon>
        <taxon>Peloderinae</taxon>
        <taxon>Caenorhabditis</taxon>
    </lineage>
</organism>
<keyword evidence="3" id="KW-1185">Reference proteome</keyword>
<feature type="region of interest" description="Disordered" evidence="1">
    <location>
        <begin position="29"/>
        <end position="51"/>
    </location>
</feature>
<dbReference type="EnsemblMetazoa" id="CJA40971.1">
    <property type="protein sequence ID" value="CJA40971.1"/>
    <property type="gene ID" value="WBGene00216819"/>
</dbReference>